<feature type="domain" description="SLH" evidence="3">
    <location>
        <begin position="28"/>
        <end position="91"/>
    </location>
</feature>
<organism evidence="4 5">
    <name type="scientific">Desulfotomaculum nigrificans (strain DSM 14880 / VKM B-2319 / CO-1-SRB)</name>
    <name type="common">Desulfotomaculum carboxydivorans</name>
    <dbReference type="NCBI Taxonomy" id="868595"/>
    <lineage>
        <taxon>Bacteria</taxon>
        <taxon>Bacillati</taxon>
        <taxon>Bacillota</taxon>
        <taxon>Clostridia</taxon>
        <taxon>Eubacteriales</taxon>
        <taxon>Desulfotomaculaceae</taxon>
        <taxon>Desulfotomaculum</taxon>
    </lineage>
</organism>
<dbReference type="HOGENOM" id="CLU_494122_0_0_9"/>
<evidence type="ECO:0000259" key="3">
    <source>
        <dbReference type="PROSITE" id="PS51272"/>
    </source>
</evidence>
<proteinExistence type="predicted"/>
<dbReference type="RefSeq" id="WP_013810345.1">
    <property type="nucleotide sequence ID" value="NC_015565.1"/>
</dbReference>
<evidence type="ECO:0000256" key="1">
    <source>
        <dbReference type="ARBA" id="ARBA00022737"/>
    </source>
</evidence>
<dbReference type="AlphaFoldDB" id="F6B7M8"/>
<evidence type="ECO:0000256" key="2">
    <source>
        <dbReference type="SAM" id="SignalP"/>
    </source>
</evidence>
<gene>
    <name evidence="4" type="ordered locus">Desca_1734</name>
</gene>
<dbReference type="EMBL" id="CP002736">
    <property type="protein sequence ID" value="AEF94582.1"/>
    <property type="molecule type" value="Genomic_DNA"/>
</dbReference>
<feature type="signal peptide" evidence="2">
    <location>
        <begin position="1"/>
        <end position="24"/>
    </location>
</feature>
<dbReference type="Proteomes" id="UP000009226">
    <property type="component" value="Chromosome"/>
</dbReference>
<dbReference type="InterPro" id="IPR001119">
    <property type="entry name" value="SLH_dom"/>
</dbReference>
<dbReference type="PANTHER" id="PTHR43308">
    <property type="entry name" value="OUTER MEMBRANE PROTEIN ALPHA-RELATED"/>
    <property type="match status" value="1"/>
</dbReference>
<accession>F6B7M8</accession>
<evidence type="ECO:0000313" key="5">
    <source>
        <dbReference type="Proteomes" id="UP000009226"/>
    </source>
</evidence>
<keyword evidence="1" id="KW-0677">Repeat</keyword>
<reference evidence="4" key="1">
    <citation type="submission" date="2011-05" db="EMBL/GenBank/DDBJ databases">
        <title>Complete sequence of Desulfotomaculum carboxydivorans CO-1-SRB.</title>
        <authorList>
            <consortium name="US DOE Joint Genome Institute"/>
            <person name="Lucas S."/>
            <person name="Han J."/>
            <person name="Lapidus A."/>
            <person name="Cheng J.-F."/>
            <person name="Goodwin L."/>
            <person name="Pitluck S."/>
            <person name="Peters L."/>
            <person name="Mikhailova N."/>
            <person name="Lu M."/>
            <person name="Han C."/>
            <person name="Tapia R."/>
            <person name="Land M."/>
            <person name="Hauser L."/>
            <person name="Kyrpides N."/>
            <person name="Ivanova N."/>
            <person name="Pagani I."/>
            <person name="Stams A."/>
            <person name="Plugge C."/>
            <person name="Muyzer G."/>
            <person name="Kuever J."/>
            <person name="Parshina S."/>
            <person name="Ivanova A."/>
            <person name="Nazina T."/>
            <person name="Woyke T."/>
        </authorList>
    </citation>
    <scope>NUCLEOTIDE SEQUENCE [LARGE SCALE GENOMIC DNA]</scope>
    <source>
        <strain evidence="4">CO-1-SRB</strain>
    </source>
</reference>
<evidence type="ECO:0000313" key="4">
    <source>
        <dbReference type="EMBL" id="AEF94582.1"/>
    </source>
</evidence>
<keyword evidence="2" id="KW-0732">Signal</keyword>
<keyword evidence="5" id="KW-1185">Reference proteome</keyword>
<dbReference type="PROSITE" id="PS51272">
    <property type="entry name" value="SLH"/>
    <property type="match status" value="2"/>
</dbReference>
<dbReference type="Pfam" id="PF00395">
    <property type="entry name" value="SLH"/>
    <property type="match status" value="2"/>
</dbReference>
<protein>
    <submittedName>
        <fullName evidence="4">S-layer domain-containing protein</fullName>
    </submittedName>
</protein>
<dbReference type="STRING" id="868595.Desca_1734"/>
<feature type="domain" description="SLH" evidence="3">
    <location>
        <begin position="153"/>
        <end position="216"/>
    </location>
</feature>
<sequence precursor="true">MRFTGKWLVAAVAILMLLPRTGWAFNTTTGGEFTDIAGHWAKPPIEKIHAIGLVKGFPDHTFRPNQPVSCLEAITVMLNAAGYSDQIAKLKRAKNAPPSPYPVPWGQNYMDFAVQQKFIPAAMLQNFQSHRAITRAELAAIIANTFYLTAPDAVGYTDGDSIPPDYLPAVQAVSKNGLMSGYPDGSFRPQGQVARGELAAILSKLYDQGWINLDPKRKITGWIARINQVKNGTEIELNSIYGTVKVLADANCKCYYQGQLMDLKQAVNYRVEGILDSRRRAAYLELLERRTFSPVRQEVYASYLRLAEGEPVVLTVKDLMNNEVDYPIAWDASVIDEKAKGKTTGKDLLKKLKVDQFVKLGVTSGGEVKDITILDVKTITGKVASLDRKLRLESKTSNSKKYVPDEFWGWDSGRLVDKDGEEISKIEVGDNVKIYYIGEPFYERVLQIQKQ</sequence>
<feature type="chain" id="PRO_5003331917" evidence="2">
    <location>
        <begin position="25"/>
        <end position="451"/>
    </location>
</feature>
<dbReference type="KEGG" id="dca:Desca_1734"/>
<name>F6B7M8_DESCC</name>
<dbReference type="eggNOG" id="COG1404">
    <property type="taxonomic scope" value="Bacteria"/>
</dbReference>
<dbReference type="InterPro" id="IPR051465">
    <property type="entry name" value="Cell_Envelope_Struct_Comp"/>
</dbReference>